<comment type="caution">
    <text evidence="1">The sequence shown here is derived from an EMBL/GenBank/DDBJ whole genome shotgun (WGS) entry which is preliminary data.</text>
</comment>
<dbReference type="InterPro" id="IPR038765">
    <property type="entry name" value="Papain-like_cys_pep_sf"/>
</dbReference>
<gene>
    <name evidence="1" type="ORF">Ahy_A09g046021</name>
</gene>
<dbReference type="Gene3D" id="3.40.395.10">
    <property type="entry name" value="Adenoviral Proteinase, Chain A"/>
    <property type="match status" value="1"/>
</dbReference>
<dbReference type="AlphaFoldDB" id="A0A445BNS4"/>
<dbReference type="Proteomes" id="UP000289738">
    <property type="component" value="Chromosome A09"/>
</dbReference>
<evidence type="ECO:0000313" key="1">
    <source>
        <dbReference type="EMBL" id="RYR40296.1"/>
    </source>
</evidence>
<accession>A0A445BNS4</accession>
<evidence type="ECO:0000313" key="2">
    <source>
        <dbReference type="Proteomes" id="UP000289738"/>
    </source>
</evidence>
<dbReference type="EMBL" id="SDMP01000009">
    <property type="protein sequence ID" value="RYR40296.1"/>
    <property type="molecule type" value="Genomic_DNA"/>
</dbReference>
<keyword evidence="2" id="KW-1185">Reference proteome</keyword>
<reference evidence="1 2" key="1">
    <citation type="submission" date="2019-01" db="EMBL/GenBank/DDBJ databases">
        <title>Sequencing of cultivated peanut Arachis hypogaea provides insights into genome evolution and oil improvement.</title>
        <authorList>
            <person name="Chen X."/>
        </authorList>
    </citation>
    <scope>NUCLEOTIDE SEQUENCE [LARGE SCALE GENOMIC DNA]</scope>
    <source>
        <strain evidence="2">cv. Fuhuasheng</strain>
        <tissue evidence="1">Leaves</tissue>
    </source>
</reference>
<name>A0A445BNS4_ARAHY</name>
<proteinExistence type="predicted"/>
<protein>
    <recommendedName>
        <fullName evidence="3">Ubiquitin-like protease family profile domain-containing protein</fullName>
    </recommendedName>
</protein>
<organism evidence="1 2">
    <name type="scientific">Arachis hypogaea</name>
    <name type="common">Peanut</name>
    <dbReference type="NCBI Taxonomy" id="3818"/>
    <lineage>
        <taxon>Eukaryota</taxon>
        <taxon>Viridiplantae</taxon>
        <taxon>Streptophyta</taxon>
        <taxon>Embryophyta</taxon>
        <taxon>Tracheophyta</taxon>
        <taxon>Spermatophyta</taxon>
        <taxon>Magnoliopsida</taxon>
        <taxon>eudicotyledons</taxon>
        <taxon>Gunneridae</taxon>
        <taxon>Pentapetalae</taxon>
        <taxon>rosids</taxon>
        <taxon>fabids</taxon>
        <taxon>Fabales</taxon>
        <taxon>Fabaceae</taxon>
        <taxon>Papilionoideae</taxon>
        <taxon>50 kb inversion clade</taxon>
        <taxon>dalbergioids sensu lato</taxon>
        <taxon>Dalbergieae</taxon>
        <taxon>Pterocarpus clade</taxon>
        <taxon>Arachis</taxon>
    </lineage>
</organism>
<dbReference type="SUPFAM" id="SSF54001">
    <property type="entry name" value="Cysteine proteinases"/>
    <property type="match status" value="1"/>
</dbReference>
<sequence length="149" mass="17634">MAMLQIFAPVCYAKHWWLWVADVRKKICILDPYHKTYPSKPRMKLNKFVVSVFCDPLGVFSYDCAIYVMKWLEIIESQNIKNGRYNCENWTQVEVDHFRVEYVSRILFHEMNQDRDTAIKESEAIRLSKLSAVLLSPYCQIDSDEINSD</sequence>
<evidence type="ECO:0008006" key="3">
    <source>
        <dbReference type="Google" id="ProtNLM"/>
    </source>
</evidence>